<dbReference type="Gene3D" id="3.30.70.270">
    <property type="match status" value="1"/>
</dbReference>
<keyword evidence="1" id="KW-0479">Metal-binding</keyword>
<feature type="domain" description="CCHC-type" evidence="3">
    <location>
        <begin position="242"/>
        <end position="255"/>
    </location>
</feature>
<evidence type="ECO:0000256" key="2">
    <source>
        <dbReference type="SAM" id="MobiDB-lite"/>
    </source>
</evidence>
<dbReference type="PROSITE" id="PS50158">
    <property type="entry name" value="ZF_CCHC"/>
    <property type="match status" value="1"/>
</dbReference>
<dbReference type="PANTHER" id="PTHR37984:SF12">
    <property type="entry name" value="RIBONUCLEASE H"/>
    <property type="match status" value="1"/>
</dbReference>
<dbReference type="AlphaFoldDB" id="A0AAW1BJP4"/>
<protein>
    <recommendedName>
        <fullName evidence="3">CCHC-type domain-containing protein</fullName>
    </recommendedName>
</protein>
<reference evidence="4 5" key="1">
    <citation type="journal article" date="2024" name="Proc. Natl. Acad. Sci. U.S.A.">
        <title>The genetic regulatory architecture and epigenomic basis for age-related changes in rattlesnake venom.</title>
        <authorList>
            <person name="Hogan M.P."/>
            <person name="Holding M.L."/>
            <person name="Nystrom G.S."/>
            <person name="Colston T.J."/>
            <person name="Bartlett D.A."/>
            <person name="Mason A.J."/>
            <person name="Ellsworth S.A."/>
            <person name="Rautsaw R.M."/>
            <person name="Lawrence K.C."/>
            <person name="Strickland J.L."/>
            <person name="He B."/>
            <person name="Fraser P."/>
            <person name="Margres M.J."/>
            <person name="Gilbert D.M."/>
            <person name="Gibbs H.L."/>
            <person name="Parkinson C.L."/>
            <person name="Rokyta D.R."/>
        </authorList>
    </citation>
    <scope>NUCLEOTIDE SEQUENCE [LARGE SCALE GENOMIC DNA]</scope>
    <source>
        <strain evidence="4">DRR0105</strain>
    </source>
</reference>
<dbReference type="GO" id="GO:0003676">
    <property type="term" value="F:nucleic acid binding"/>
    <property type="evidence" value="ECO:0007669"/>
    <property type="project" value="InterPro"/>
</dbReference>
<dbReference type="Gene3D" id="3.10.10.10">
    <property type="entry name" value="HIV Type 1 Reverse Transcriptase, subunit A, domain 1"/>
    <property type="match status" value="1"/>
</dbReference>
<feature type="region of interest" description="Disordered" evidence="2">
    <location>
        <begin position="182"/>
        <end position="213"/>
    </location>
</feature>
<keyword evidence="1" id="KW-0863">Zinc-finger</keyword>
<gene>
    <name evidence="4" type="ORF">NXF25_010119</name>
</gene>
<dbReference type="Proteomes" id="UP001474421">
    <property type="component" value="Unassembled WGS sequence"/>
</dbReference>
<feature type="region of interest" description="Disordered" evidence="2">
    <location>
        <begin position="445"/>
        <end position="486"/>
    </location>
</feature>
<comment type="caution">
    <text evidence="4">The sequence shown here is derived from an EMBL/GenBank/DDBJ whole genome shotgun (WGS) entry which is preliminary data.</text>
</comment>
<evidence type="ECO:0000313" key="5">
    <source>
        <dbReference type="Proteomes" id="UP001474421"/>
    </source>
</evidence>
<keyword evidence="1" id="KW-0862">Zinc</keyword>
<dbReference type="GO" id="GO:0008270">
    <property type="term" value="F:zinc ion binding"/>
    <property type="evidence" value="ECO:0007669"/>
    <property type="project" value="UniProtKB-KW"/>
</dbReference>
<dbReference type="SUPFAM" id="SSF56672">
    <property type="entry name" value="DNA/RNA polymerases"/>
    <property type="match status" value="1"/>
</dbReference>
<evidence type="ECO:0000256" key="1">
    <source>
        <dbReference type="PROSITE-ProRule" id="PRU00047"/>
    </source>
</evidence>
<name>A0AAW1BJP4_CROAD</name>
<dbReference type="InterPro" id="IPR043128">
    <property type="entry name" value="Rev_trsase/Diguanyl_cyclase"/>
</dbReference>
<dbReference type="InterPro" id="IPR050951">
    <property type="entry name" value="Retrovirus_Pol_polyprotein"/>
</dbReference>
<dbReference type="EMBL" id="JAOTOJ010000004">
    <property type="protein sequence ID" value="KAK9401763.1"/>
    <property type="molecule type" value="Genomic_DNA"/>
</dbReference>
<accession>A0AAW1BJP4</accession>
<keyword evidence="5" id="KW-1185">Reference proteome</keyword>
<dbReference type="InterPro" id="IPR043502">
    <property type="entry name" value="DNA/RNA_pol_sf"/>
</dbReference>
<feature type="compositionally biased region" description="Basic and acidic residues" evidence="2">
    <location>
        <begin position="201"/>
        <end position="213"/>
    </location>
</feature>
<evidence type="ECO:0000313" key="4">
    <source>
        <dbReference type="EMBL" id="KAK9401763.1"/>
    </source>
</evidence>
<evidence type="ECO:0000259" key="3">
    <source>
        <dbReference type="PROSITE" id="PS50158"/>
    </source>
</evidence>
<dbReference type="InterPro" id="IPR001878">
    <property type="entry name" value="Znf_CCHC"/>
</dbReference>
<proteinExistence type="predicted"/>
<dbReference type="PANTHER" id="PTHR37984">
    <property type="entry name" value="PROTEIN CBG26694"/>
    <property type="match status" value="1"/>
</dbReference>
<sequence>MAKVGRLSEFDVSHPERWESYIARVENYLKVNQVREDSLKAATLLCICGQDAFKIAENIAAPVPLESVNYTDLKKLLKEHFQPKLSVITWRHTFEQRDQRPGESAKEYIAVLRKAAKHCEFKDLEERLRDRFVCGLRHRELQQRLFAKEDLSFQDALREVTAEEAAGGAIKNMRPIRSTPEAVSVHQEGVQRNPEEDPDDEVNRLYPTKEGKQKESFSALPKCLGCGDCHKRTNCRFRSAICRACGKQGHIAAVCLGHQKVQPQEELRLKGKIDTELDKLIQQGVLEPVDSSPWETPIVTPLKANGDIRICADYKCTLNKALQQHAYPVPVVSHILASLKGGRVFAKLDLAQAYQQLPVDAAAAVAQTIVTHRGAFKANMIRHATSALFHPSTNGMAERMVRITKDALKKITYGDWHHRVTGPLSYEVSLDDGRVLRRHIDQLRTRRDLPTETPGSFPGGEGDPFGQREECGLPPIINEGATDSSF</sequence>
<organism evidence="4 5">
    <name type="scientific">Crotalus adamanteus</name>
    <name type="common">Eastern diamondback rattlesnake</name>
    <dbReference type="NCBI Taxonomy" id="8729"/>
    <lineage>
        <taxon>Eukaryota</taxon>
        <taxon>Metazoa</taxon>
        <taxon>Chordata</taxon>
        <taxon>Craniata</taxon>
        <taxon>Vertebrata</taxon>
        <taxon>Euteleostomi</taxon>
        <taxon>Lepidosauria</taxon>
        <taxon>Squamata</taxon>
        <taxon>Bifurcata</taxon>
        <taxon>Unidentata</taxon>
        <taxon>Episquamata</taxon>
        <taxon>Toxicofera</taxon>
        <taxon>Serpentes</taxon>
        <taxon>Colubroidea</taxon>
        <taxon>Viperidae</taxon>
        <taxon>Crotalinae</taxon>
        <taxon>Crotalus</taxon>
    </lineage>
</organism>